<dbReference type="Pfam" id="PF03659">
    <property type="entry name" value="Glyco_hydro_71"/>
    <property type="match status" value="1"/>
</dbReference>
<dbReference type="Gene3D" id="3.20.20.80">
    <property type="entry name" value="Glycosidases"/>
    <property type="match status" value="1"/>
</dbReference>
<evidence type="ECO:0000256" key="1">
    <source>
        <dbReference type="SAM" id="SignalP"/>
    </source>
</evidence>
<dbReference type="Proteomes" id="UP000307440">
    <property type="component" value="Unassembled WGS sequence"/>
</dbReference>
<dbReference type="CDD" id="cd11577">
    <property type="entry name" value="GH71"/>
    <property type="match status" value="1"/>
</dbReference>
<organism evidence="2 3">
    <name type="scientific">Coprinopsis marcescibilis</name>
    <name type="common">Agaric fungus</name>
    <name type="synonym">Psathyrella marcescibilis</name>
    <dbReference type="NCBI Taxonomy" id="230819"/>
    <lineage>
        <taxon>Eukaryota</taxon>
        <taxon>Fungi</taxon>
        <taxon>Dikarya</taxon>
        <taxon>Basidiomycota</taxon>
        <taxon>Agaricomycotina</taxon>
        <taxon>Agaricomycetes</taxon>
        <taxon>Agaricomycetidae</taxon>
        <taxon>Agaricales</taxon>
        <taxon>Agaricineae</taxon>
        <taxon>Psathyrellaceae</taxon>
        <taxon>Coprinopsis</taxon>
    </lineage>
</organism>
<dbReference type="OrthoDB" id="3257981at2759"/>
<reference evidence="2 3" key="1">
    <citation type="journal article" date="2019" name="Nat. Ecol. Evol.">
        <title>Megaphylogeny resolves global patterns of mushroom evolution.</title>
        <authorList>
            <person name="Varga T."/>
            <person name="Krizsan K."/>
            <person name="Foldi C."/>
            <person name="Dima B."/>
            <person name="Sanchez-Garcia M."/>
            <person name="Sanchez-Ramirez S."/>
            <person name="Szollosi G.J."/>
            <person name="Szarkandi J.G."/>
            <person name="Papp V."/>
            <person name="Albert L."/>
            <person name="Andreopoulos W."/>
            <person name="Angelini C."/>
            <person name="Antonin V."/>
            <person name="Barry K.W."/>
            <person name="Bougher N.L."/>
            <person name="Buchanan P."/>
            <person name="Buyck B."/>
            <person name="Bense V."/>
            <person name="Catcheside P."/>
            <person name="Chovatia M."/>
            <person name="Cooper J."/>
            <person name="Damon W."/>
            <person name="Desjardin D."/>
            <person name="Finy P."/>
            <person name="Geml J."/>
            <person name="Haridas S."/>
            <person name="Hughes K."/>
            <person name="Justo A."/>
            <person name="Karasinski D."/>
            <person name="Kautmanova I."/>
            <person name="Kiss B."/>
            <person name="Kocsube S."/>
            <person name="Kotiranta H."/>
            <person name="LaButti K.M."/>
            <person name="Lechner B.E."/>
            <person name="Liimatainen K."/>
            <person name="Lipzen A."/>
            <person name="Lukacs Z."/>
            <person name="Mihaltcheva S."/>
            <person name="Morgado L.N."/>
            <person name="Niskanen T."/>
            <person name="Noordeloos M.E."/>
            <person name="Ohm R.A."/>
            <person name="Ortiz-Santana B."/>
            <person name="Ovrebo C."/>
            <person name="Racz N."/>
            <person name="Riley R."/>
            <person name="Savchenko A."/>
            <person name="Shiryaev A."/>
            <person name="Soop K."/>
            <person name="Spirin V."/>
            <person name="Szebenyi C."/>
            <person name="Tomsovsky M."/>
            <person name="Tulloss R.E."/>
            <person name="Uehling J."/>
            <person name="Grigoriev I.V."/>
            <person name="Vagvolgyi C."/>
            <person name="Papp T."/>
            <person name="Martin F.M."/>
            <person name="Miettinen O."/>
            <person name="Hibbett D.S."/>
            <person name="Nagy L.G."/>
        </authorList>
    </citation>
    <scope>NUCLEOTIDE SEQUENCE [LARGE SCALE GENOMIC DNA]</scope>
    <source>
        <strain evidence="2 3">CBS 121175</strain>
    </source>
</reference>
<evidence type="ECO:0000313" key="2">
    <source>
        <dbReference type="EMBL" id="TFK24974.1"/>
    </source>
</evidence>
<gene>
    <name evidence="2" type="ORF">FA15DRAFT_756224</name>
</gene>
<dbReference type="STRING" id="230819.A0A5C3KX27"/>
<proteinExistence type="predicted"/>
<dbReference type="AlphaFoldDB" id="A0A5C3KX27"/>
<dbReference type="GO" id="GO:0051118">
    <property type="term" value="F:glucan endo-1,3-alpha-glucosidase activity"/>
    <property type="evidence" value="ECO:0007669"/>
    <property type="project" value="InterPro"/>
</dbReference>
<dbReference type="EMBL" id="ML210192">
    <property type="protein sequence ID" value="TFK24974.1"/>
    <property type="molecule type" value="Genomic_DNA"/>
</dbReference>
<feature type="chain" id="PRO_5022761470" evidence="1">
    <location>
        <begin position="20"/>
        <end position="487"/>
    </location>
</feature>
<name>A0A5C3KX27_COPMA</name>
<protein>
    <submittedName>
        <fullName evidence="2">Glycoside hydrolase</fullName>
    </submittedName>
</protein>
<feature type="signal peptide" evidence="1">
    <location>
        <begin position="1"/>
        <end position="19"/>
    </location>
</feature>
<keyword evidence="3" id="KW-1185">Reference proteome</keyword>
<keyword evidence="1" id="KW-0732">Signal</keyword>
<evidence type="ECO:0000313" key="3">
    <source>
        <dbReference type="Proteomes" id="UP000307440"/>
    </source>
</evidence>
<keyword evidence="2" id="KW-0378">Hydrolase</keyword>
<sequence>MPSLTRLFVTLITLSTVFAKPLRVAEDLVTRQEDDGRKYVVAHHIVGNTFPYTKQDWADDITLAHASGIDGFVLNTGGEVWEPDRIADAYQAALESGLDFSLFLSLDVVVTGCESVEKGQITRQRVLQHIDHPNQLKIGGKAVVSTFGGRDCLFGQANHIDGWRTQFTQHPDLAGRINFLPSLFVDPATYGSYTGVLDGDFNFNGGWPLHVTTAFAQQAHDTNPQSQPENISNPLQRAITSQIGSRDVDAIHINGLQALGSDKLFMGAVSPWFFTHYPQPEFPNLIKNFVYVADQHLYNKRWESLIEFRDQYRIAQILTWNDYGESHYIGPIKGDEPASEPWTANMPHTAWLDLTRYYATAFKTGSFPAIEKDQIFLWSRPHSRDATSPDPLPRPDTFEVLEDAVWAVVFATAPATVILSTTPANTQTFQVPAGLSKLSIPIAPGGIMRGTIQRAGTTVVTLNPSFSFSGSPANYNYNVFVATARAP</sequence>
<accession>A0A5C3KX27</accession>
<dbReference type="InterPro" id="IPR005197">
    <property type="entry name" value="Glyco_hydro_71"/>
</dbReference>